<evidence type="ECO:0000256" key="10">
    <source>
        <dbReference type="ARBA" id="ARBA00049986"/>
    </source>
</evidence>
<dbReference type="Proteomes" id="UP001233999">
    <property type="component" value="Unassembled WGS sequence"/>
</dbReference>
<evidence type="ECO:0000313" key="13">
    <source>
        <dbReference type="EMBL" id="KAJ9595548.1"/>
    </source>
</evidence>
<evidence type="ECO:0000259" key="12">
    <source>
        <dbReference type="Pfam" id="PF15867"/>
    </source>
</evidence>
<keyword evidence="14" id="KW-1185">Reference proteome</keyword>
<evidence type="ECO:0008006" key="15">
    <source>
        <dbReference type="Google" id="ProtNLM"/>
    </source>
</evidence>
<comment type="subunit">
    <text evidence="4">Homodimer.</text>
</comment>
<dbReference type="Pfam" id="PF15867">
    <property type="entry name" value="Dynein_attach_N"/>
    <property type="match status" value="1"/>
</dbReference>
<dbReference type="GO" id="GO:0036159">
    <property type="term" value="P:inner dynein arm assembly"/>
    <property type="evidence" value="ECO:0007669"/>
    <property type="project" value="TreeGrafter"/>
</dbReference>
<protein>
    <recommendedName>
        <fullName evidence="15">Coiled-coil domain-containing protein 103</fullName>
    </recommendedName>
</protein>
<dbReference type="GO" id="GO:0007368">
    <property type="term" value="P:determination of left/right symmetry"/>
    <property type="evidence" value="ECO:0007669"/>
    <property type="project" value="TreeGrafter"/>
</dbReference>
<evidence type="ECO:0000313" key="14">
    <source>
        <dbReference type="Proteomes" id="UP001233999"/>
    </source>
</evidence>
<keyword evidence="5" id="KW-0963">Cytoplasm</keyword>
<dbReference type="GO" id="GO:0036157">
    <property type="term" value="C:outer dynein arm"/>
    <property type="evidence" value="ECO:0007669"/>
    <property type="project" value="InterPro"/>
</dbReference>
<keyword evidence="6" id="KW-0970">Cilium biogenesis/degradation</keyword>
<reference evidence="13" key="1">
    <citation type="journal article" date="2023" name="IScience">
        <title>Live-bearing cockroach genome reveals convergent evolutionary mechanisms linked to viviparity in insects and beyond.</title>
        <authorList>
            <person name="Fouks B."/>
            <person name="Harrison M.C."/>
            <person name="Mikhailova A.A."/>
            <person name="Marchal E."/>
            <person name="English S."/>
            <person name="Carruthers M."/>
            <person name="Jennings E.C."/>
            <person name="Chiamaka E.L."/>
            <person name="Frigard R.A."/>
            <person name="Pippel M."/>
            <person name="Attardo G.M."/>
            <person name="Benoit J.B."/>
            <person name="Bornberg-Bauer E."/>
            <person name="Tobe S.S."/>
        </authorList>
    </citation>
    <scope>NUCLEOTIDE SEQUENCE</scope>
    <source>
        <strain evidence="13">Stay&amp;Tobe</strain>
    </source>
</reference>
<dbReference type="GO" id="GO:0005576">
    <property type="term" value="C:extracellular region"/>
    <property type="evidence" value="ECO:0007669"/>
    <property type="project" value="GOC"/>
</dbReference>
<evidence type="ECO:0000256" key="5">
    <source>
        <dbReference type="ARBA" id="ARBA00022490"/>
    </source>
</evidence>
<dbReference type="Pfam" id="PF13877">
    <property type="entry name" value="RPAP3_C"/>
    <property type="match status" value="1"/>
</dbReference>
<dbReference type="GO" id="GO:0003351">
    <property type="term" value="P:epithelial cilium movement involved in extracellular fluid movement"/>
    <property type="evidence" value="ECO:0007669"/>
    <property type="project" value="TreeGrafter"/>
</dbReference>
<dbReference type="AlphaFoldDB" id="A0AAD8AAQ0"/>
<evidence type="ECO:0000256" key="8">
    <source>
        <dbReference type="ARBA" id="ARBA00023069"/>
    </source>
</evidence>
<feature type="domain" description="Dynein attachment factor N-terminal" evidence="12">
    <location>
        <begin position="8"/>
        <end position="75"/>
    </location>
</feature>
<dbReference type="PANTHER" id="PTHR28572:SF1">
    <property type="entry name" value="COILED-COIL DOMAIN-CONTAINING PROTEIN 103"/>
    <property type="match status" value="1"/>
</dbReference>
<evidence type="ECO:0000256" key="6">
    <source>
        <dbReference type="ARBA" id="ARBA00022794"/>
    </source>
</evidence>
<keyword evidence="7" id="KW-0282">Flagellum</keyword>
<dbReference type="InterPro" id="IPR031733">
    <property type="entry name" value="Dynein_attach_N"/>
</dbReference>
<name>A0AAD8AAQ0_DIPPU</name>
<comment type="function">
    <text evidence="1">Dynein-attachment factor required for cilia motility.</text>
</comment>
<evidence type="ECO:0000256" key="9">
    <source>
        <dbReference type="ARBA" id="ARBA00023273"/>
    </source>
</evidence>
<keyword evidence="8" id="KW-0969">Cilium</keyword>
<evidence type="ECO:0000256" key="4">
    <source>
        <dbReference type="ARBA" id="ARBA00011738"/>
    </source>
</evidence>
<organism evidence="13 14">
    <name type="scientific">Diploptera punctata</name>
    <name type="common">Pacific beetle cockroach</name>
    <dbReference type="NCBI Taxonomy" id="6984"/>
    <lineage>
        <taxon>Eukaryota</taxon>
        <taxon>Metazoa</taxon>
        <taxon>Ecdysozoa</taxon>
        <taxon>Arthropoda</taxon>
        <taxon>Hexapoda</taxon>
        <taxon>Insecta</taxon>
        <taxon>Pterygota</taxon>
        <taxon>Neoptera</taxon>
        <taxon>Polyneoptera</taxon>
        <taxon>Dictyoptera</taxon>
        <taxon>Blattodea</taxon>
        <taxon>Blaberoidea</taxon>
        <taxon>Blaberidae</taxon>
        <taxon>Diplopterinae</taxon>
        <taxon>Diploptera</taxon>
    </lineage>
</organism>
<comment type="subcellular location">
    <subcellularLocation>
        <location evidence="2">Cell projection</location>
        <location evidence="2">Cilium</location>
        <location evidence="2">Flagellum</location>
    </subcellularLocation>
    <subcellularLocation>
        <location evidence="3">Cytoplasm</location>
    </subcellularLocation>
</comment>
<dbReference type="InterPro" id="IPR025986">
    <property type="entry name" value="RPAP3-like_C"/>
</dbReference>
<comment type="similarity">
    <text evidence="10">Belongs to the DNAAF19/PR46b family.</text>
</comment>
<dbReference type="PANTHER" id="PTHR28572">
    <property type="entry name" value="COILED-COIL DOMAIN-CONTAINING PROTEIN 103"/>
    <property type="match status" value="1"/>
</dbReference>
<feature type="domain" description="RNA-polymerase II-associated protein 3-like C-terminal" evidence="11">
    <location>
        <begin position="103"/>
        <end position="189"/>
    </location>
</feature>
<accession>A0AAD8AAQ0</accession>
<evidence type="ECO:0000256" key="7">
    <source>
        <dbReference type="ARBA" id="ARBA00022846"/>
    </source>
</evidence>
<evidence type="ECO:0000256" key="3">
    <source>
        <dbReference type="ARBA" id="ARBA00004496"/>
    </source>
</evidence>
<sequence length="235" mass="27257">MAAEDNIIDFKALEHELEAAIEMDTKYWRENDAKLRAVEQGVTSYEEFRNLVKAAHLKPLEKKEIQSKTCDKTWNTLYSKNKVSYDTQPQELVINKGQMYVMPRTGADFTKHWKKLDETSRLDYLKYVGLKNIEKLFISDIPVEVFGDLLTTLLGVSSEDRLNITFCISVLKSLSQSKKFNLNLHFLNCAEISACKELLQKLHNSFLKYQKELSEDGITEETIINLKEKYDVDIM</sequence>
<evidence type="ECO:0000259" key="11">
    <source>
        <dbReference type="Pfam" id="PF13877"/>
    </source>
</evidence>
<reference evidence="13" key="2">
    <citation type="submission" date="2023-05" db="EMBL/GenBank/DDBJ databases">
        <authorList>
            <person name="Fouks B."/>
        </authorList>
    </citation>
    <scope>NUCLEOTIDE SEQUENCE</scope>
    <source>
        <strain evidence="13">Stay&amp;Tobe</strain>
        <tissue evidence="13">Testes</tissue>
    </source>
</reference>
<evidence type="ECO:0000256" key="1">
    <source>
        <dbReference type="ARBA" id="ARBA00004048"/>
    </source>
</evidence>
<gene>
    <name evidence="13" type="ORF">L9F63_013257</name>
</gene>
<keyword evidence="9" id="KW-0966">Cell projection</keyword>
<comment type="caution">
    <text evidence="13">The sequence shown here is derived from an EMBL/GenBank/DDBJ whole genome shotgun (WGS) entry which is preliminary data.</text>
</comment>
<proteinExistence type="inferred from homology"/>
<dbReference type="EMBL" id="JASPKZ010002331">
    <property type="protein sequence ID" value="KAJ9595548.1"/>
    <property type="molecule type" value="Genomic_DNA"/>
</dbReference>
<dbReference type="InterPro" id="IPR042422">
    <property type="entry name" value="CC103"/>
</dbReference>
<evidence type="ECO:0000256" key="2">
    <source>
        <dbReference type="ARBA" id="ARBA00004230"/>
    </source>
</evidence>
<dbReference type="GO" id="GO:0031514">
    <property type="term" value="C:motile cilium"/>
    <property type="evidence" value="ECO:0007669"/>
    <property type="project" value="UniProtKB-SubCell"/>
</dbReference>